<reference evidence="1 2" key="1">
    <citation type="journal article" date="2015" name="Int. J. Syst. Evol. Microbiol.">
        <title>Tumebacillus algifaecis sp. nov., isolated from decomposing algal scum.</title>
        <authorList>
            <person name="Wu Y.F."/>
            <person name="Zhang B."/>
            <person name="Xing P."/>
            <person name="Wu Q.L."/>
            <person name="Liu S.J."/>
        </authorList>
    </citation>
    <scope>NUCLEOTIDE SEQUENCE [LARGE SCALE GENOMIC DNA]</scope>
    <source>
        <strain evidence="1 2">THMBR28</strain>
    </source>
</reference>
<dbReference type="Proteomes" id="UP000214688">
    <property type="component" value="Chromosome"/>
</dbReference>
<evidence type="ECO:0000313" key="2">
    <source>
        <dbReference type="Proteomes" id="UP000214688"/>
    </source>
</evidence>
<evidence type="ECO:0000313" key="1">
    <source>
        <dbReference type="EMBL" id="ASS75712.1"/>
    </source>
</evidence>
<protein>
    <recommendedName>
        <fullName evidence="3">Spore protein</fullName>
    </recommendedName>
</protein>
<organism evidence="1 2">
    <name type="scientific">Tumebacillus algifaecis</name>
    <dbReference type="NCBI Taxonomy" id="1214604"/>
    <lineage>
        <taxon>Bacteria</taxon>
        <taxon>Bacillati</taxon>
        <taxon>Bacillota</taxon>
        <taxon>Bacilli</taxon>
        <taxon>Bacillales</taxon>
        <taxon>Alicyclobacillaceae</taxon>
        <taxon>Tumebacillus</taxon>
    </lineage>
</organism>
<dbReference type="Pfam" id="PF00269">
    <property type="entry name" value="SASP"/>
    <property type="match status" value="1"/>
</dbReference>
<sequence length="65" mass="7347">MSKNNKKTIVLGGAQAMQTFRYEIAREIGLGSSVYEKAPKRWNGELISDAVSKRMIELADLQFKK</sequence>
<accession>A0A223D280</accession>
<dbReference type="EMBL" id="CP022657">
    <property type="protein sequence ID" value="ASS75712.1"/>
    <property type="molecule type" value="Genomic_DNA"/>
</dbReference>
<keyword evidence="2" id="KW-1185">Reference proteome</keyword>
<evidence type="ECO:0008006" key="3">
    <source>
        <dbReference type="Google" id="ProtNLM"/>
    </source>
</evidence>
<dbReference type="GO" id="GO:0003690">
    <property type="term" value="F:double-stranded DNA binding"/>
    <property type="evidence" value="ECO:0007669"/>
    <property type="project" value="InterPro"/>
</dbReference>
<dbReference type="AlphaFoldDB" id="A0A223D280"/>
<dbReference type="GO" id="GO:0006265">
    <property type="term" value="P:DNA topological change"/>
    <property type="evidence" value="ECO:0007669"/>
    <property type="project" value="InterPro"/>
</dbReference>
<gene>
    <name evidence="1" type="ORF">CIG75_12435</name>
</gene>
<name>A0A223D280_9BACL</name>
<dbReference type="OrthoDB" id="2382260at2"/>
<proteinExistence type="predicted"/>
<dbReference type="KEGG" id="tab:CIG75_12435"/>
<dbReference type="InterPro" id="IPR001448">
    <property type="entry name" value="SASP_alpha/beta-type"/>
</dbReference>
<dbReference type="RefSeq" id="WP_094236955.1">
    <property type="nucleotide sequence ID" value="NZ_CP022657.1"/>
</dbReference>